<dbReference type="KEGG" id="halu:HUG12_13185"/>
<proteinExistence type="predicted"/>
<evidence type="ECO:0000313" key="4">
    <source>
        <dbReference type="Proteomes" id="UP000509626"/>
    </source>
</evidence>
<reference evidence="3 4" key="1">
    <citation type="submission" date="2020-06" db="EMBL/GenBank/DDBJ databases">
        <title>NJ-3-1, isolated from saline soil.</title>
        <authorList>
            <person name="Cui H.L."/>
            <person name="Shi X."/>
        </authorList>
    </citation>
    <scope>NUCLEOTIDE SEQUENCE [LARGE SCALE GENOMIC DNA]</scope>
    <source>
        <strain evidence="3 4">NJ-3-1</strain>
    </source>
</reference>
<dbReference type="Gene3D" id="1.20.58.1030">
    <property type="match status" value="1"/>
</dbReference>
<dbReference type="InterPro" id="IPR054314">
    <property type="entry name" value="Gins51_C"/>
</dbReference>
<sequence length="285" mass="29961">MDLDELRGVQSTERGRDSLQHLRDSFYEDVAAYIAGRKRRRDERAASVDNPFSDERVRKLSDEIETAEEVAESLYERRVGKVVKLASFAAADAPVETEGMTAEEADLFDDLVERIEANKGNVLEVLGGGADVELDAPADGSDDGPGSRTADERDATAGGGAEPEASTPDSDAGDVLADAMGGAEDRAETTGAADEGAPHPSGGPEPTEAPSDEPDPSAATRGDPAAADAGPEPAEDRTTVRITRDVGEILGVDDREYDLESEDVVTLPAANADPLVDRDAAEPLE</sequence>
<feature type="compositionally biased region" description="Low complexity" evidence="1">
    <location>
        <begin position="218"/>
        <end position="232"/>
    </location>
</feature>
<dbReference type="AlphaFoldDB" id="A0A7D5QL72"/>
<feature type="region of interest" description="Disordered" evidence="1">
    <location>
        <begin position="127"/>
        <end position="255"/>
    </location>
</feature>
<protein>
    <recommendedName>
        <fullName evidence="2">Gins51 C-terminal domain-containing protein</fullName>
    </recommendedName>
</protein>
<keyword evidence="4" id="KW-1185">Reference proteome</keyword>
<dbReference type="Pfam" id="PF22090">
    <property type="entry name" value="Gins51_C"/>
    <property type="match status" value="1"/>
</dbReference>
<dbReference type="GeneID" id="56038430"/>
<dbReference type="EMBL" id="CP058579">
    <property type="protein sequence ID" value="QLG62625.1"/>
    <property type="molecule type" value="Genomic_DNA"/>
</dbReference>
<evidence type="ECO:0000313" key="3">
    <source>
        <dbReference type="EMBL" id="QLG62625.1"/>
    </source>
</evidence>
<dbReference type="OrthoDB" id="157576at2157"/>
<organism evidence="3 4">
    <name type="scientific">Halorarum salinum</name>
    <dbReference type="NCBI Taxonomy" id="2743089"/>
    <lineage>
        <taxon>Archaea</taxon>
        <taxon>Methanobacteriati</taxon>
        <taxon>Methanobacteriota</taxon>
        <taxon>Stenosarchaea group</taxon>
        <taxon>Halobacteria</taxon>
        <taxon>Halobacteriales</taxon>
        <taxon>Haloferacaceae</taxon>
        <taxon>Halorarum</taxon>
    </lineage>
</organism>
<feature type="compositionally biased region" description="Basic and acidic residues" evidence="1">
    <location>
        <begin position="234"/>
        <end position="247"/>
    </location>
</feature>
<name>A0A7D5QL72_9EURY</name>
<dbReference type="CDD" id="cd11714">
    <property type="entry name" value="GINS_A_archaea"/>
    <property type="match status" value="1"/>
</dbReference>
<accession>A0A7D5QL72</accession>
<dbReference type="Gene3D" id="3.40.5.50">
    <property type="match status" value="1"/>
</dbReference>
<evidence type="ECO:0000259" key="2">
    <source>
        <dbReference type="Pfam" id="PF22090"/>
    </source>
</evidence>
<dbReference type="RefSeq" id="WP_179269210.1">
    <property type="nucleotide sequence ID" value="NZ_CP058579.1"/>
</dbReference>
<feature type="compositionally biased region" description="Acidic residues" evidence="1">
    <location>
        <begin position="132"/>
        <end position="142"/>
    </location>
</feature>
<dbReference type="Proteomes" id="UP000509626">
    <property type="component" value="Chromosome"/>
</dbReference>
<gene>
    <name evidence="3" type="ORF">HUG12_13185</name>
</gene>
<feature type="domain" description="Gins51 C-terminal" evidence="2">
    <location>
        <begin position="239"/>
        <end position="282"/>
    </location>
</feature>
<evidence type="ECO:0000256" key="1">
    <source>
        <dbReference type="SAM" id="MobiDB-lite"/>
    </source>
</evidence>